<dbReference type="Proteomes" id="UP001386955">
    <property type="component" value="Unassembled WGS sequence"/>
</dbReference>
<accession>A0AAN9XVF6</accession>
<comment type="similarity">
    <text evidence="5">Belongs to the RBR family. Ariadne subfamily.</text>
</comment>
<comment type="catalytic activity">
    <reaction evidence="1">
        <text>[E2 ubiquitin-conjugating enzyme]-S-ubiquitinyl-L-cysteine + [acceptor protein]-L-lysine = [E2 ubiquitin-conjugating enzyme]-L-cysteine + [acceptor protein]-N(6)-ubiquitinyl-L-lysine.</text>
        <dbReference type="EC" id="2.3.2.31"/>
    </reaction>
</comment>
<keyword evidence="7" id="KW-0808">Transferase</keyword>
<dbReference type="GO" id="GO:0008270">
    <property type="term" value="F:zinc ion binding"/>
    <property type="evidence" value="ECO:0007669"/>
    <property type="project" value="UniProtKB-KW"/>
</dbReference>
<dbReference type="InterPro" id="IPR001841">
    <property type="entry name" value="Znf_RING"/>
</dbReference>
<keyword evidence="12" id="KW-0862">Zinc</keyword>
<keyword evidence="9" id="KW-0677">Repeat</keyword>
<dbReference type="EMBL" id="JAYMYS010000001">
    <property type="protein sequence ID" value="KAK7411810.1"/>
    <property type="molecule type" value="Genomic_DNA"/>
</dbReference>
<dbReference type="CDD" id="cd22582">
    <property type="entry name" value="BRcat_RBR_unk"/>
    <property type="match status" value="1"/>
</dbReference>
<feature type="compositionally biased region" description="Pro residues" evidence="14">
    <location>
        <begin position="1"/>
        <end position="16"/>
    </location>
</feature>
<dbReference type="GO" id="GO:0061630">
    <property type="term" value="F:ubiquitin protein ligase activity"/>
    <property type="evidence" value="ECO:0007669"/>
    <property type="project" value="UniProtKB-EC"/>
</dbReference>
<dbReference type="GO" id="GO:0016567">
    <property type="term" value="P:protein ubiquitination"/>
    <property type="evidence" value="ECO:0007669"/>
    <property type="project" value="InterPro"/>
</dbReference>
<feature type="compositionally biased region" description="Acidic residues" evidence="14">
    <location>
        <begin position="72"/>
        <end position="84"/>
    </location>
</feature>
<dbReference type="EC" id="2.3.2.31" evidence="6"/>
<dbReference type="InterPro" id="IPR044066">
    <property type="entry name" value="TRIAD_supradom"/>
</dbReference>
<dbReference type="SUPFAM" id="SSF57850">
    <property type="entry name" value="RING/U-box"/>
    <property type="match status" value="3"/>
</dbReference>
<dbReference type="PROSITE" id="PS00518">
    <property type="entry name" value="ZF_RING_1"/>
    <property type="match status" value="1"/>
</dbReference>
<dbReference type="Pfam" id="PF01485">
    <property type="entry name" value="IBR"/>
    <property type="match status" value="1"/>
</dbReference>
<evidence type="ECO:0000256" key="1">
    <source>
        <dbReference type="ARBA" id="ARBA00001798"/>
    </source>
</evidence>
<evidence type="ECO:0000256" key="10">
    <source>
        <dbReference type="ARBA" id="ARBA00022771"/>
    </source>
</evidence>
<feature type="domain" description="RING-type" evidence="15">
    <location>
        <begin position="116"/>
        <end position="164"/>
    </location>
</feature>
<evidence type="ECO:0000256" key="12">
    <source>
        <dbReference type="ARBA" id="ARBA00022833"/>
    </source>
</evidence>
<dbReference type="PROSITE" id="PS50089">
    <property type="entry name" value="ZF_RING_2"/>
    <property type="match status" value="1"/>
</dbReference>
<evidence type="ECO:0000256" key="3">
    <source>
        <dbReference type="ARBA" id="ARBA00003976"/>
    </source>
</evidence>
<evidence type="ECO:0000256" key="8">
    <source>
        <dbReference type="ARBA" id="ARBA00022723"/>
    </source>
</evidence>
<evidence type="ECO:0000256" key="5">
    <source>
        <dbReference type="ARBA" id="ARBA00005884"/>
    </source>
</evidence>
<comment type="pathway">
    <text evidence="4">Protein modification; protein ubiquitination.</text>
</comment>
<keyword evidence="18" id="KW-1185">Reference proteome</keyword>
<keyword evidence="10 13" id="KW-0863">Zinc-finger</keyword>
<dbReference type="Gene3D" id="1.20.120.1750">
    <property type="match status" value="1"/>
</dbReference>
<proteinExistence type="inferred from homology"/>
<dbReference type="InterPro" id="IPR017907">
    <property type="entry name" value="Znf_RING_CS"/>
</dbReference>
<organism evidence="17 18">
    <name type="scientific">Psophocarpus tetragonolobus</name>
    <name type="common">Winged bean</name>
    <name type="synonym">Dolichos tetragonolobus</name>
    <dbReference type="NCBI Taxonomy" id="3891"/>
    <lineage>
        <taxon>Eukaryota</taxon>
        <taxon>Viridiplantae</taxon>
        <taxon>Streptophyta</taxon>
        <taxon>Embryophyta</taxon>
        <taxon>Tracheophyta</taxon>
        <taxon>Spermatophyta</taxon>
        <taxon>Magnoliopsida</taxon>
        <taxon>eudicotyledons</taxon>
        <taxon>Gunneridae</taxon>
        <taxon>Pentapetalae</taxon>
        <taxon>rosids</taxon>
        <taxon>fabids</taxon>
        <taxon>Fabales</taxon>
        <taxon>Fabaceae</taxon>
        <taxon>Papilionoideae</taxon>
        <taxon>50 kb inversion clade</taxon>
        <taxon>NPAAA clade</taxon>
        <taxon>indigoferoid/millettioid clade</taxon>
        <taxon>Phaseoleae</taxon>
        <taxon>Psophocarpus</taxon>
    </lineage>
</organism>
<evidence type="ECO:0000259" key="16">
    <source>
        <dbReference type="PROSITE" id="PS51873"/>
    </source>
</evidence>
<keyword evidence="11" id="KW-0833">Ubl conjugation pathway</keyword>
<dbReference type="FunFam" id="3.30.40.10:FF:000230">
    <property type="entry name" value="RBR-type E3 ubiquitin transferase"/>
    <property type="match status" value="1"/>
</dbReference>
<evidence type="ECO:0000313" key="17">
    <source>
        <dbReference type="EMBL" id="KAK7411810.1"/>
    </source>
</evidence>
<dbReference type="PANTHER" id="PTHR11685">
    <property type="entry name" value="RBR FAMILY RING FINGER AND IBR DOMAIN-CONTAINING"/>
    <property type="match status" value="1"/>
</dbReference>
<evidence type="ECO:0000313" key="18">
    <source>
        <dbReference type="Proteomes" id="UP001386955"/>
    </source>
</evidence>
<protein>
    <recommendedName>
        <fullName evidence="6">RBR-type E3 ubiquitin transferase</fullName>
        <ecNumber evidence="6">2.3.2.31</ecNumber>
    </recommendedName>
</protein>
<reference evidence="17 18" key="1">
    <citation type="submission" date="2024-01" db="EMBL/GenBank/DDBJ databases">
        <title>The genomes of 5 underutilized Papilionoideae crops provide insights into root nodulation and disease resistanc.</title>
        <authorList>
            <person name="Jiang F."/>
        </authorList>
    </citation>
    <scope>NUCLEOTIDE SEQUENCE [LARGE SCALE GENOMIC DNA]</scope>
    <source>
        <strain evidence="17">DUOXIRENSHENG_FW03</strain>
        <tissue evidence="17">Leaves</tissue>
    </source>
</reference>
<gene>
    <name evidence="17" type="ORF">VNO78_03251</name>
</gene>
<evidence type="ECO:0000256" key="9">
    <source>
        <dbReference type="ARBA" id="ARBA00022737"/>
    </source>
</evidence>
<comment type="cofactor">
    <cofactor evidence="2">
        <name>Zn(2+)</name>
        <dbReference type="ChEBI" id="CHEBI:29105"/>
    </cofactor>
</comment>
<dbReference type="AlphaFoldDB" id="A0AAN9XVF6"/>
<dbReference type="InterPro" id="IPR013083">
    <property type="entry name" value="Znf_RING/FYVE/PHD"/>
</dbReference>
<evidence type="ECO:0000256" key="14">
    <source>
        <dbReference type="SAM" id="MobiDB-lite"/>
    </source>
</evidence>
<feature type="region of interest" description="Disordered" evidence="14">
    <location>
        <begin position="1"/>
        <end position="84"/>
    </location>
</feature>
<feature type="domain" description="RING-type" evidence="16">
    <location>
        <begin position="112"/>
        <end position="320"/>
    </location>
</feature>
<dbReference type="InterPro" id="IPR031127">
    <property type="entry name" value="E3_UB_ligase_RBR"/>
</dbReference>
<evidence type="ECO:0000259" key="15">
    <source>
        <dbReference type="PROSITE" id="PS50089"/>
    </source>
</evidence>
<evidence type="ECO:0000256" key="11">
    <source>
        <dbReference type="ARBA" id="ARBA00022786"/>
    </source>
</evidence>
<feature type="compositionally biased region" description="Polar residues" evidence="14">
    <location>
        <begin position="55"/>
        <end position="64"/>
    </location>
</feature>
<evidence type="ECO:0000256" key="13">
    <source>
        <dbReference type="PROSITE-ProRule" id="PRU00175"/>
    </source>
</evidence>
<dbReference type="CDD" id="cd22584">
    <property type="entry name" value="Rcat_RBR_unk"/>
    <property type="match status" value="1"/>
</dbReference>
<comment type="function">
    <text evidence="3">Might act as an E3 ubiquitin-protein ligase, or as part of E3 complex, which accepts ubiquitin from specific E2 ubiquitin-conjugating enzymes and then transfers it to substrates.</text>
</comment>
<dbReference type="InterPro" id="IPR002867">
    <property type="entry name" value="IBR_dom"/>
</dbReference>
<sequence>MLNPEPPPQMVNPPATPLNRETTSLRKRQRVRIPVPPLAEVVEAESSWSPMAKSSKATKQNDGVSTPVEVIDLSDNEDDDDDDDDVRILKFTPTRTCFGKRRKAKGECSNAAAFVCEICAETKRGLDAFSIAGCCHVYCKECVGLYIESKVEENVVNIGCPVPRCRGLLEAEDCREILAPGVLERWGKALCEAVICAEEKFYCPFADCSALLIRGSEDEIRESECPNCRRLFCAMCRVPWHTGIPCEEFQKLNADETQNEDIMLMNLANQMMWKRCPTCMFYVAKSHGCMYIKCRCGTAFCYNCGSLNLTSSHCCPYCRR</sequence>
<keyword evidence="8" id="KW-0479">Metal-binding</keyword>
<dbReference type="PROSITE" id="PS51873">
    <property type="entry name" value="TRIAD"/>
    <property type="match status" value="1"/>
</dbReference>
<name>A0AAN9XVF6_PSOTE</name>
<evidence type="ECO:0000256" key="6">
    <source>
        <dbReference type="ARBA" id="ARBA00012251"/>
    </source>
</evidence>
<evidence type="ECO:0000256" key="2">
    <source>
        <dbReference type="ARBA" id="ARBA00001947"/>
    </source>
</evidence>
<evidence type="ECO:0000256" key="4">
    <source>
        <dbReference type="ARBA" id="ARBA00004906"/>
    </source>
</evidence>
<dbReference type="SMART" id="SM00647">
    <property type="entry name" value="IBR"/>
    <property type="match status" value="2"/>
</dbReference>
<dbReference type="Gene3D" id="3.30.40.10">
    <property type="entry name" value="Zinc/RING finger domain, C3HC4 (zinc finger)"/>
    <property type="match status" value="1"/>
</dbReference>
<comment type="caution">
    <text evidence="17">The sequence shown here is derived from an EMBL/GenBank/DDBJ whole genome shotgun (WGS) entry which is preliminary data.</text>
</comment>
<evidence type="ECO:0000256" key="7">
    <source>
        <dbReference type="ARBA" id="ARBA00022679"/>
    </source>
</evidence>